<evidence type="ECO:0000313" key="9">
    <source>
        <dbReference type="Proteomes" id="UP000175829"/>
    </source>
</evidence>
<keyword evidence="5" id="KW-0804">Transcription</keyword>
<dbReference type="FunFam" id="1.10.10.10:FF:000005">
    <property type="entry name" value="Two-component system response regulator"/>
    <property type="match status" value="1"/>
</dbReference>
<dbReference type="PANTHER" id="PTHR48111">
    <property type="entry name" value="REGULATOR OF RPOS"/>
    <property type="match status" value="1"/>
</dbReference>
<keyword evidence="3" id="KW-0805">Transcription regulation</keyword>
<dbReference type="GO" id="GO:0032993">
    <property type="term" value="C:protein-DNA complex"/>
    <property type="evidence" value="ECO:0007669"/>
    <property type="project" value="TreeGrafter"/>
</dbReference>
<dbReference type="SMART" id="SM00862">
    <property type="entry name" value="Trans_reg_C"/>
    <property type="match status" value="1"/>
</dbReference>
<protein>
    <submittedName>
        <fullName evidence="8">Transcriptional regulator</fullName>
    </submittedName>
</protein>
<organism evidence="8 9">
    <name type="scientific">Streptomyces qinglanensis</name>
    <dbReference type="NCBI Taxonomy" id="943816"/>
    <lineage>
        <taxon>Bacteria</taxon>
        <taxon>Bacillati</taxon>
        <taxon>Actinomycetota</taxon>
        <taxon>Actinomycetes</taxon>
        <taxon>Kitasatosporales</taxon>
        <taxon>Streptomycetaceae</taxon>
        <taxon>Streptomyces</taxon>
    </lineage>
</organism>
<dbReference type="GO" id="GO:0000976">
    <property type="term" value="F:transcription cis-regulatory region binding"/>
    <property type="evidence" value="ECO:0007669"/>
    <property type="project" value="TreeGrafter"/>
</dbReference>
<dbReference type="Proteomes" id="UP000175829">
    <property type="component" value="Unassembled WGS sequence"/>
</dbReference>
<dbReference type="Gene3D" id="1.10.10.10">
    <property type="entry name" value="Winged helix-like DNA-binding domain superfamily/Winged helix DNA-binding domain"/>
    <property type="match status" value="1"/>
</dbReference>
<feature type="DNA-binding region" description="OmpR/PhoB-type" evidence="6">
    <location>
        <begin position="1"/>
        <end position="96"/>
    </location>
</feature>
<dbReference type="Pfam" id="PF00486">
    <property type="entry name" value="Trans_reg_C"/>
    <property type="match status" value="1"/>
</dbReference>
<dbReference type="InterPro" id="IPR039420">
    <property type="entry name" value="WalR-like"/>
</dbReference>
<evidence type="ECO:0000256" key="5">
    <source>
        <dbReference type="ARBA" id="ARBA00023163"/>
    </source>
</evidence>
<dbReference type="CDD" id="cd00383">
    <property type="entry name" value="trans_reg_C"/>
    <property type="match status" value="1"/>
</dbReference>
<dbReference type="AlphaFoldDB" id="A0A1E7KEB6"/>
<evidence type="ECO:0000256" key="6">
    <source>
        <dbReference type="PROSITE-ProRule" id="PRU01091"/>
    </source>
</evidence>
<gene>
    <name evidence="8" type="ORF">AN217_03210</name>
</gene>
<keyword evidence="4 6" id="KW-0238">DNA-binding</keyword>
<evidence type="ECO:0000313" key="8">
    <source>
        <dbReference type="EMBL" id="OEV02258.1"/>
    </source>
</evidence>
<dbReference type="InterPro" id="IPR036388">
    <property type="entry name" value="WH-like_DNA-bd_sf"/>
</dbReference>
<name>A0A1E7KEB6_9ACTN</name>
<dbReference type="InterPro" id="IPR001867">
    <property type="entry name" value="OmpR/PhoB-type_DNA-bd"/>
</dbReference>
<comment type="caution">
    <text evidence="8">The sequence shown here is derived from an EMBL/GenBank/DDBJ whole genome shotgun (WGS) entry which is preliminary data.</text>
</comment>
<feature type="domain" description="OmpR/PhoB-type" evidence="7">
    <location>
        <begin position="1"/>
        <end position="96"/>
    </location>
</feature>
<reference evidence="8 9" key="1">
    <citation type="journal article" date="2016" name="Front. Microbiol.">
        <title>Comparative Genomics Analysis of Streptomyces Species Reveals Their Adaptation to the Marine Environment and Their Diversity at the Genomic Level.</title>
        <authorList>
            <person name="Tian X."/>
            <person name="Zhang Z."/>
            <person name="Yang T."/>
            <person name="Chen M."/>
            <person name="Li J."/>
            <person name="Chen F."/>
            <person name="Yang J."/>
            <person name="Li W."/>
            <person name="Zhang B."/>
            <person name="Zhang Z."/>
            <person name="Wu J."/>
            <person name="Zhang C."/>
            <person name="Long L."/>
            <person name="Xiao J."/>
        </authorList>
    </citation>
    <scope>NUCLEOTIDE SEQUENCE [LARGE SCALE GENOMIC DNA]</scope>
    <source>
        <strain evidence="8 9">SCSIO M10379</strain>
    </source>
</reference>
<dbReference type="EMBL" id="LJGV01000021">
    <property type="protein sequence ID" value="OEV02258.1"/>
    <property type="molecule type" value="Genomic_DNA"/>
</dbReference>
<evidence type="ECO:0000259" key="7">
    <source>
        <dbReference type="PROSITE" id="PS51755"/>
    </source>
</evidence>
<dbReference type="PATRIC" id="fig|943816.4.peg.5741"/>
<dbReference type="InterPro" id="IPR016032">
    <property type="entry name" value="Sig_transdc_resp-reg_C-effctor"/>
</dbReference>
<dbReference type="GO" id="GO:0005829">
    <property type="term" value="C:cytosol"/>
    <property type="evidence" value="ECO:0007669"/>
    <property type="project" value="TreeGrafter"/>
</dbReference>
<evidence type="ECO:0000256" key="4">
    <source>
        <dbReference type="ARBA" id="ARBA00023125"/>
    </source>
</evidence>
<dbReference type="SUPFAM" id="SSF46894">
    <property type="entry name" value="C-terminal effector domain of the bipartite response regulators"/>
    <property type="match status" value="1"/>
</dbReference>
<dbReference type="GO" id="GO:0000156">
    <property type="term" value="F:phosphorelay response regulator activity"/>
    <property type="evidence" value="ECO:0007669"/>
    <property type="project" value="TreeGrafter"/>
</dbReference>
<dbReference type="GO" id="GO:0006355">
    <property type="term" value="P:regulation of DNA-templated transcription"/>
    <property type="evidence" value="ECO:0007669"/>
    <property type="project" value="InterPro"/>
</dbReference>
<evidence type="ECO:0000256" key="3">
    <source>
        <dbReference type="ARBA" id="ARBA00023015"/>
    </source>
</evidence>
<dbReference type="PANTHER" id="PTHR48111:SF28">
    <property type="entry name" value="TRANSCRIPTIONAL REGULATORY PROTEIN TCRX-RELATED"/>
    <property type="match status" value="1"/>
</dbReference>
<evidence type="ECO:0000256" key="2">
    <source>
        <dbReference type="ARBA" id="ARBA00023012"/>
    </source>
</evidence>
<evidence type="ECO:0000256" key="1">
    <source>
        <dbReference type="ARBA" id="ARBA00022553"/>
    </source>
</evidence>
<sequence length="116" mass="13336">MLVVGDLALDEENRRARRGGAWIRLTATEFELLRFLMRNPGRVLSKAQILDRVWNYDVSRRVNLVEIYISYVRRKIDTGGEPLIHTRRGAGYVFKPGESVIPVYRSPKTDEGSDTD</sequence>
<dbReference type="PROSITE" id="PS51755">
    <property type="entry name" value="OMPR_PHOB"/>
    <property type="match status" value="1"/>
</dbReference>
<keyword evidence="2" id="KW-0902">Two-component regulatory system</keyword>
<accession>A0A1E7KEB6</accession>
<keyword evidence="1" id="KW-0597">Phosphoprotein</keyword>
<proteinExistence type="predicted"/>